<keyword evidence="1" id="KW-0175">Coiled coil</keyword>
<organism evidence="2 3">
    <name type="scientific">Diaporthe vaccinii</name>
    <dbReference type="NCBI Taxonomy" id="105482"/>
    <lineage>
        <taxon>Eukaryota</taxon>
        <taxon>Fungi</taxon>
        <taxon>Dikarya</taxon>
        <taxon>Ascomycota</taxon>
        <taxon>Pezizomycotina</taxon>
        <taxon>Sordariomycetes</taxon>
        <taxon>Sordariomycetidae</taxon>
        <taxon>Diaporthales</taxon>
        <taxon>Diaporthaceae</taxon>
        <taxon>Diaporthe</taxon>
        <taxon>Diaporthe eres species complex</taxon>
    </lineage>
</organism>
<dbReference type="Proteomes" id="UP001600888">
    <property type="component" value="Unassembled WGS sequence"/>
</dbReference>
<reference evidence="2 3" key="1">
    <citation type="submission" date="2024-03" db="EMBL/GenBank/DDBJ databases">
        <title>A high-quality draft genome sequence of Diaporthe vaccinii, a causative agent of upright dieback and viscid rot disease in cranberry plants.</title>
        <authorList>
            <person name="Sarrasin M."/>
            <person name="Lang B.F."/>
            <person name="Burger G."/>
        </authorList>
    </citation>
    <scope>NUCLEOTIDE SEQUENCE [LARGE SCALE GENOMIC DNA]</scope>
    <source>
        <strain evidence="2 3">IS7</strain>
    </source>
</reference>
<feature type="coiled-coil region" evidence="1">
    <location>
        <begin position="1"/>
        <end position="28"/>
    </location>
</feature>
<protein>
    <submittedName>
        <fullName evidence="2">Uncharacterized protein</fullName>
    </submittedName>
</protein>
<feature type="coiled-coil region" evidence="1">
    <location>
        <begin position="96"/>
        <end position="133"/>
    </location>
</feature>
<evidence type="ECO:0000313" key="3">
    <source>
        <dbReference type="Proteomes" id="UP001600888"/>
    </source>
</evidence>
<keyword evidence="3" id="KW-1185">Reference proteome</keyword>
<dbReference type="EMBL" id="JBAWTH010000126">
    <property type="protein sequence ID" value="KAL2275787.1"/>
    <property type="molecule type" value="Genomic_DNA"/>
</dbReference>
<sequence>MEEDLADKPVLEKKCARLEEQVGALETEKADLGQYLQGKTALLQANVAAKESAQKLADQCKTDLDQKTGELDQTRTLLGKTQELLDLATEREQHLRDEYLTEHDLYEETLNQLRKVQDKCAGKEAEVEKLEAVVASRDQEVTALNDSIRSKDEEIGLKDEQIRDQGTELFDLTHTLGVMKEELEEEKKSLARSKADGEETRRGKESAELDLRLVLSMSIRAGDVRVQDWIPFLGSLRDGVPARVSPEHTPAPVWAVLPSWTDSSSDEEAGSGSFELSAVPSTPDALLFELFGHAMAEGDIRCNACLRALATLSAQVGRHGPTKVGSFVIVLGRLVARVQGLEAITGYHCMLLLGMKYLAALLRFLVSETDVAGLASVEDSLDGLMGRADTSLGVIRHVSDALCGSGDVQACEPQCFRRLDSNEGRSLLFFAEPRQPDGLFLLADPEQRTIRAVSTSRYAITIAVSDGNLVNSGVIKAPAGQPDISLVHTDEDYDWAVENFY</sequence>
<proteinExistence type="predicted"/>
<gene>
    <name evidence="2" type="ORF">FJTKL_01549</name>
</gene>
<evidence type="ECO:0000256" key="1">
    <source>
        <dbReference type="SAM" id="Coils"/>
    </source>
</evidence>
<comment type="caution">
    <text evidence="2">The sequence shown here is derived from an EMBL/GenBank/DDBJ whole genome shotgun (WGS) entry which is preliminary data.</text>
</comment>
<name>A0ABR4E026_9PEZI</name>
<accession>A0ABR4E026</accession>
<evidence type="ECO:0000313" key="2">
    <source>
        <dbReference type="EMBL" id="KAL2275787.1"/>
    </source>
</evidence>